<evidence type="ECO:0000313" key="2">
    <source>
        <dbReference type="Proteomes" id="UP001210130"/>
    </source>
</evidence>
<dbReference type="AlphaFoldDB" id="A0AAJ5R023"/>
<protein>
    <submittedName>
        <fullName evidence="1">Uncharacterized protein</fullName>
    </submittedName>
</protein>
<name>A0AAJ5R023_9ENTR</name>
<dbReference type="EMBL" id="CP112887">
    <property type="protein sequence ID" value="WBW63584.1"/>
    <property type="molecule type" value="Genomic_DNA"/>
</dbReference>
<gene>
    <name evidence="1" type="ORF">OR613_12185</name>
</gene>
<keyword evidence="2" id="KW-1185">Reference proteome</keyword>
<dbReference type="RefSeq" id="WP_255410867.1">
    <property type="nucleotide sequence ID" value="NZ_CP041247.1"/>
</dbReference>
<sequence>MAVCRRSMVNCTGLVVMRHTLFCHARRHDPIEPHAFILHNP</sequence>
<reference evidence="1 2" key="1">
    <citation type="journal article" date="2023" name="Microbiol. Resour. Announc.">
        <title>Complete Genome Sequence of the First Colistin-Resistant Raoultella electrica Strain.</title>
        <authorList>
            <person name="Aldeia C."/>
            <person name="Campos-Madueno E.I."/>
            <person name="Sendi P."/>
            <person name="Endimiani A."/>
        </authorList>
    </citation>
    <scope>NUCLEOTIDE SEQUENCE [LARGE SCALE GENOMIC DNA]</scope>
    <source>
        <strain evidence="1 2">S2-IND-01-C</strain>
    </source>
</reference>
<dbReference type="Proteomes" id="UP001210130">
    <property type="component" value="Chromosome"/>
</dbReference>
<accession>A0AAJ5R023</accession>
<evidence type="ECO:0000313" key="1">
    <source>
        <dbReference type="EMBL" id="WBW63584.1"/>
    </source>
</evidence>
<organism evidence="1 2">
    <name type="scientific">Klebsiella electrica</name>
    <dbReference type="NCBI Taxonomy" id="1259973"/>
    <lineage>
        <taxon>Bacteria</taxon>
        <taxon>Pseudomonadati</taxon>
        <taxon>Pseudomonadota</taxon>
        <taxon>Gammaproteobacteria</taxon>
        <taxon>Enterobacterales</taxon>
        <taxon>Enterobacteriaceae</taxon>
        <taxon>Klebsiella/Raoultella group</taxon>
        <taxon>Klebsiella</taxon>
    </lineage>
</organism>
<proteinExistence type="predicted"/>